<protein>
    <recommendedName>
        <fullName evidence="3">WXG100 family type VII secretion target</fullName>
    </recommendedName>
</protein>
<evidence type="ECO:0008006" key="3">
    <source>
        <dbReference type="Google" id="ProtNLM"/>
    </source>
</evidence>
<sequence length="100" mass="11048">MAKDSDVIVNVDLLVDSEKALKGIGKALRDLENRRDDMRGDWGHDRLADAMDDFVDNWDDRRAKMIDGAKSVQSLVKSTIDGFTGADAALARELRKAAKS</sequence>
<name>A0A385DF14_9ACTN</name>
<dbReference type="GeneID" id="300116360"/>
<accession>A0A385DF14</accession>
<dbReference type="EMBL" id="CP031742">
    <property type="protein sequence ID" value="AXQ56579.1"/>
    <property type="molecule type" value="Genomic_DNA"/>
</dbReference>
<dbReference type="AlphaFoldDB" id="A0A385DF14"/>
<reference evidence="1 2" key="1">
    <citation type="submission" date="2018-08" db="EMBL/GenBank/DDBJ databases">
        <authorList>
            <person name="Ferrada E.E."/>
            <person name="Latorre B.A."/>
        </authorList>
    </citation>
    <scope>NUCLEOTIDE SEQUENCE [LARGE SCALE GENOMIC DNA]</scope>
    <source>
        <strain evidence="1 2">VK-A60T</strain>
    </source>
</reference>
<gene>
    <name evidence="1" type="ORF">D0C37_19615</name>
</gene>
<evidence type="ECO:0000313" key="1">
    <source>
        <dbReference type="EMBL" id="AXQ56579.1"/>
    </source>
</evidence>
<proteinExistence type="predicted"/>
<organism evidence="1 2">
    <name type="scientific">Streptomyces koyangensis</name>
    <dbReference type="NCBI Taxonomy" id="188770"/>
    <lineage>
        <taxon>Bacteria</taxon>
        <taxon>Bacillati</taxon>
        <taxon>Actinomycetota</taxon>
        <taxon>Actinomycetes</taxon>
        <taxon>Kitasatosporales</taxon>
        <taxon>Streptomycetaceae</taxon>
        <taxon>Streptomyces</taxon>
        <taxon>Streptomyces aurantiacus group</taxon>
    </lineage>
</organism>
<dbReference type="RefSeq" id="WP_101277971.1">
    <property type="nucleotide sequence ID" value="NZ_CP031742.1"/>
</dbReference>
<dbReference type="KEGG" id="sky:D0C37_19615"/>
<dbReference type="Proteomes" id="UP000259636">
    <property type="component" value="Chromosome"/>
</dbReference>
<evidence type="ECO:0000313" key="2">
    <source>
        <dbReference type="Proteomes" id="UP000259636"/>
    </source>
</evidence>